<gene>
    <name evidence="1" type="ORF">ADUPG1_001947</name>
</gene>
<accession>A0ABQ5KK19</accession>
<comment type="caution">
    <text evidence="1">The sequence shown here is derived from an EMBL/GenBank/DDBJ whole genome shotgun (WGS) entry which is preliminary data.</text>
</comment>
<sequence length="144" mass="16330">DNVDLAKTLFELENVETSSHSYTHPFAWNAKMRESKEYAEDFVVGQYEVAGYKFDAHYEIVGSCDYISENLAPAEKPCRVLFWSGMCEPTEEQVGIAEKAGILNLNGGDTVLMPVEIRILGFRLFTVRLANTTRFIPDRPMRIS</sequence>
<dbReference type="Proteomes" id="UP001057375">
    <property type="component" value="Unassembled WGS sequence"/>
</dbReference>
<keyword evidence="2" id="KW-1185">Reference proteome</keyword>
<evidence type="ECO:0000313" key="2">
    <source>
        <dbReference type="Proteomes" id="UP001057375"/>
    </source>
</evidence>
<evidence type="ECO:0000313" key="1">
    <source>
        <dbReference type="EMBL" id="GKT31285.1"/>
    </source>
</evidence>
<feature type="non-terminal residue" evidence="1">
    <location>
        <position position="1"/>
    </location>
</feature>
<dbReference type="EMBL" id="BQXS01001999">
    <property type="protein sequence ID" value="GKT31285.1"/>
    <property type="molecule type" value="Genomic_DNA"/>
</dbReference>
<organism evidence="1 2">
    <name type="scientific">Aduncisulcus paluster</name>
    <dbReference type="NCBI Taxonomy" id="2918883"/>
    <lineage>
        <taxon>Eukaryota</taxon>
        <taxon>Metamonada</taxon>
        <taxon>Carpediemonas-like organisms</taxon>
        <taxon>Aduncisulcus</taxon>
    </lineage>
</organism>
<reference evidence="1" key="1">
    <citation type="submission" date="2022-03" db="EMBL/GenBank/DDBJ databases">
        <title>Draft genome sequence of Aduncisulcus paluster, a free-living microaerophilic Fornicata.</title>
        <authorList>
            <person name="Yuyama I."/>
            <person name="Kume K."/>
            <person name="Tamura T."/>
            <person name="Inagaki Y."/>
            <person name="Hashimoto T."/>
        </authorList>
    </citation>
    <scope>NUCLEOTIDE SEQUENCE</scope>
    <source>
        <strain evidence="1">NY0171</strain>
    </source>
</reference>
<protein>
    <submittedName>
        <fullName evidence="1">DUF2194 domain-containing protein</fullName>
    </submittedName>
</protein>
<proteinExistence type="predicted"/>
<name>A0ABQ5KK19_9EUKA</name>